<evidence type="ECO:0000313" key="3">
    <source>
        <dbReference type="Proteomes" id="UP000636800"/>
    </source>
</evidence>
<evidence type="ECO:0000313" key="4">
    <source>
        <dbReference type="Proteomes" id="UP000639772"/>
    </source>
</evidence>
<accession>A0A835PI97</accession>
<organism evidence="2 4">
    <name type="scientific">Vanilla planifolia</name>
    <name type="common">Vanilla</name>
    <dbReference type="NCBI Taxonomy" id="51239"/>
    <lineage>
        <taxon>Eukaryota</taxon>
        <taxon>Viridiplantae</taxon>
        <taxon>Streptophyta</taxon>
        <taxon>Embryophyta</taxon>
        <taxon>Tracheophyta</taxon>
        <taxon>Spermatophyta</taxon>
        <taxon>Magnoliopsida</taxon>
        <taxon>Liliopsida</taxon>
        <taxon>Asparagales</taxon>
        <taxon>Orchidaceae</taxon>
        <taxon>Vanilloideae</taxon>
        <taxon>Vanilleae</taxon>
        <taxon>Vanilla</taxon>
    </lineage>
</organism>
<dbReference type="Proteomes" id="UP000639772">
    <property type="component" value="Unassembled WGS sequence"/>
</dbReference>
<evidence type="ECO:0000313" key="1">
    <source>
        <dbReference type="EMBL" id="KAG0451852.1"/>
    </source>
</evidence>
<gene>
    <name evidence="2" type="ORF">HPP92_025934</name>
    <name evidence="1" type="ORF">HPP92_026220</name>
</gene>
<keyword evidence="3" id="KW-1185">Reference proteome</keyword>
<sequence>MRLMRGRFAFDTCMNSATRRPESRLPGEVCNSFNKHLTARQSISGIPSNVSHDALTAAFRSPSCADINERGSGDRKNRTSILRRHLAVARSPHKPPEMSPVGGSRSSCGWRGIKLSSSWSIDVTFSSSRLAVAPGGARDHF</sequence>
<dbReference type="EMBL" id="JADCNM010000041">
    <property type="protein sequence ID" value="KAG0451923.1"/>
    <property type="molecule type" value="Genomic_DNA"/>
</dbReference>
<protein>
    <submittedName>
        <fullName evidence="2">Uncharacterized protein</fullName>
    </submittedName>
</protein>
<comment type="caution">
    <text evidence="2">The sequence shown here is derived from an EMBL/GenBank/DDBJ whole genome shotgun (WGS) entry which is preliminary data.</text>
</comment>
<proteinExistence type="predicted"/>
<dbReference type="EMBL" id="JADCNL010000041">
    <property type="protein sequence ID" value="KAG0451852.1"/>
    <property type="molecule type" value="Genomic_DNA"/>
</dbReference>
<dbReference type="AlphaFoldDB" id="A0A835PI97"/>
<reference evidence="3 4" key="1">
    <citation type="journal article" date="2020" name="Nat. Food">
        <title>A phased Vanilla planifolia genome enables genetic improvement of flavour and production.</title>
        <authorList>
            <person name="Hasing T."/>
            <person name="Tang H."/>
            <person name="Brym M."/>
            <person name="Khazi F."/>
            <person name="Huang T."/>
            <person name="Chambers A.H."/>
        </authorList>
    </citation>
    <scope>NUCLEOTIDE SEQUENCE [LARGE SCALE GENOMIC DNA]</scope>
    <source>
        <tissue evidence="2">Leaf</tissue>
    </source>
</reference>
<dbReference type="Proteomes" id="UP000636800">
    <property type="component" value="Unassembled WGS sequence"/>
</dbReference>
<name>A0A835PI97_VANPL</name>
<evidence type="ECO:0000313" key="2">
    <source>
        <dbReference type="EMBL" id="KAG0451923.1"/>
    </source>
</evidence>